<keyword evidence="3 8" id="KW-0813">Transport</keyword>
<dbReference type="Gene3D" id="1.10.1760.20">
    <property type="match status" value="1"/>
</dbReference>
<evidence type="ECO:0000256" key="5">
    <source>
        <dbReference type="ARBA" id="ARBA00022692"/>
    </source>
</evidence>
<dbReference type="InterPro" id="IPR003784">
    <property type="entry name" value="BioY"/>
</dbReference>
<protein>
    <recommendedName>
        <fullName evidence="8">Biotin transporter</fullName>
    </recommendedName>
</protein>
<dbReference type="PIRSF" id="PIRSF016661">
    <property type="entry name" value="BioY"/>
    <property type="match status" value="1"/>
</dbReference>
<keyword evidence="4 8" id="KW-1003">Cell membrane</keyword>
<proteinExistence type="inferred from homology"/>
<evidence type="ECO:0000313" key="11">
    <source>
        <dbReference type="Proteomes" id="UP000198604"/>
    </source>
</evidence>
<comment type="similarity">
    <text evidence="2 8">Belongs to the BioY family.</text>
</comment>
<evidence type="ECO:0000256" key="7">
    <source>
        <dbReference type="ARBA" id="ARBA00023136"/>
    </source>
</evidence>
<dbReference type="PANTHER" id="PTHR34295:SF4">
    <property type="entry name" value="BIOTIN TRANSPORTER BIOY-RELATED"/>
    <property type="match status" value="1"/>
</dbReference>
<keyword evidence="5 9" id="KW-0812">Transmembrane</keyword>
<dbReference type="Pfam" id="PF02632">
    <property type="entry name" value="BioY"/>
    <property type="match status" value="1"/>
</dbReference>
<evidence type="ECO:0000256" key="6">
    <source>
        <dbReference type="ARBA" id="ARBA00022989"/>
    </source>
</evidence>
<dbReference type="STRING" id="1608583.BN1356_01928"/>
<accession>A0A0E3WFI6</accession>
<keyword evidence="7 8" id="KW-0472">Membrane</keyword>
<dbReference type="PANTHER" id="PTHR34295">
    <property type="entry name" value="BIOTIN TRANSPORTER BIOY"/>
    <property type="match status" value="1"/>
</dbReference>
<evidence type="ECO:0000256" key="4">
    <source>
        <dbReference type="ARBA" id="ARBA00022475"/>
    </source>
</evidence>
<keyword evidence="11" id="KW-1185">Reference proteome</keyword>
<feature type="transmembrane region" description="Helical" evidence="9">
    <location>
        <begin position="9"/>
        <end position="27"/>
    </location>
</feature>
<evidence type="ECO:0000256" key="2">
    <source>
        <dbReference type="ARBA" id="ARBA00010692"/>
    </source>
</evidence>
<gene>
    <name evidence="10" type="ORF">BN1356_01928</name>
</gene>
<dbReference type="AlphaFoldDB" id="A0A0E3WFI6"/>
<feature type="transmembrane region" description="Helical" evidence="9">
    <location>
        <begin position="110"/>
        <end position="131"/>
    </location>
</feature>
<dbReference type="GO" id="GO:0005886">
    <property type="term" value="C:plasma membrane"/>
    <property type="evidence" value="ECO:0007669"/>
    <property type="project" value="UniProtKB-SubCell"/>
</dbReference>
<dbReference type="GO" id="GO:0015225">
    <property type="term" value="F:biotin transmembrane transporter activity"/>
    <property type="evidence" value="ECO:0007669"/>
    <property type="project" value="UniProtKB-UniRule"/>
</dbReference>
<dbReference type="Proteomes" id="UP000198604">
    <property type="component" value="Unassembled WGS sequence"/>
</dbReference>
<feature type="transmembrane region" description="Helical" evidence="9">
    <location>
        <begin position="80"/>
        <end position="98"/>
    </location>
</feature>
<organism evidence="10 11">
    <name type="scientific">Streptococcus varani</name>
    <dbReference type="NCBI Taxonomy" id="1608583"/>
    <lineage>
        <taxon>Bacteria</taxon>
        <taxon>Bacillati</taxon>
        <taxon>Bacillota</taxon>
        <taxon>Bacilli</taxon>
        <taxon>Lactobacillales</taxon>
        <taxon>Streptococcaceae</taxon>
        <taxon>Streptococcus</taxon>
    </lineage>
</organism>
<sequence length="179" mass="19333">MTQTSTRSLSYIAIGAALIAVLSQIIIPAGPVPFTLQTTAVGLIASLYKLKEASLSVIFYLLLGAIGLPVFAGGSSGFQALFGATGGFLWGFILYGFVTGRLTNSRSSFLRLFVANSLGITLLLLSGAIYFKFFTQASWSDTLAWTITPFIMTSLLQILFIILVVKSLRPVLKKETFFQ</sequence>
<evidence type="ECO:0000256" key="1">
    <source>
        <dbReference type="ARBA" id="ARBA00004651"/>
    </source>
</evidence>
<name>A0A0E3WFI6_9STRE</name>
<comment type="subcellular location">
    <subcellularLocation>
        <location evidence="1 8">Cell membrane</location>
        <topology evidence="1 8">Multi-pass membrane protein</topology>
    </subcellularLocation>
</comment>
<reference evidence="11" key="1">
    <citation type="submission" date="2015-03" db="EMBL/GenBank/DDBJ databases">
        <authorList>
            <person name="Urmite Genomes"/>
        </authorList>
    </citation>
    <scope>NUCLEOTIDE SEQUENCE [LARGE SCALE GENOMIC DNA]</scope>
    <source>
        <strain evidence="11">FF10</strain>
    </source>
</reference>
<dbReference type="OrthoDB" id="9803495at2"/>
<evidence type="ECO:0000256" key="3">
    <source>
        <dbReference type="ARBA" id="ARBA00022448"/>
    </source>
</evidence>
<evidence type="ECO:0000313" key="10">
    <source>
        <dbReference type="EMBL" id="CQR25586.1"/>
    </source>
</evidence>
<dbReference type="RefSeq" id="WP_093651122.1">
    <property type="nucleotide sequence ID" value="NZ_CTEN01000004.1"/>
</dbReference>
<keyword evidence="6 9" id="KW-1133">Transmembrane helix</keyword>
<evidence type="ECO:0000256" key="8">
    <source>
        <dbReference type="PIRNR" id="PIRNR016661"/>
    </source>
</evidence>
<feature type="transmembrane region" description="Helical" evidence="9">
    <location>
        <begin position="143"/>
        <end position="165"/>
    </location>
</feature>
<feature type="transmembrane region" description="Helical" evidence="9">
    <location>
        <begin position="57"/>
        <end position="74"/>
    </location>
</feature>
<evidence type="ECO:0000256" key="9">
    <source>
        <dbReference type="SAM" id="Phobius"/>
    </source>
</evidence>
<dbReference type="EMBL" id="CTEN01000004">
    <property type="protein sequence ID" value="CQR25586.1"/>
    <property type="molecule type" value="Genomic_DNA"/>
</dbReference>